<comment type="caution">
    <text evidence="1">The sequence shown here is derived from an EMBL/GenBank/DDBJ whole genome shotgun (WGS) entry which is preliminary data.</text>
</comment>
<keyword evidence="1" id="KW-0695">RNA-directed DNA polymerase</keyword>
<dbReference type="OrthoDB" id="1001780at2759"/>
<organism evidence="1 2">
    <name type="scientific">Gossypium australe</name>
    <dbReference type="NCBI Taxonomy" id="47621"/>
    <lineage>
        <taxon>Eukaryota</taxon>
        <taxon>Viridiplantae</taxon>
        <taxon>Streptophyta</taxon>
        <taxon>Embryophyta</taxon>
        <taxon>Tracheophyta</taxon>
        <taxon>Spermatophyta</taxon>
        <taxon>Magnoliopsida</taxon>
        <taxon>eudicotyledons</taxon>
        <taxon>Gunneridae</taxon>
        <taxon>Pentapetalae</taxon>
        <taxon>rosids</taxon>
        <taxon>malvids</taxon>
        <taxon>Malvales</taxon>
        <taxon>Malvaceae</taxon>
        <taxon>Malvoideae</taxon>
        <taxon>Gossypium</taxon>
    </lineage>
</organism>
<reference evidence="2" key="1">
    <citation type="journal article" date="2019" name="Plant Biotechnol. J.">
        <title>Genome sequencing of the Australian wild diploid species Gossypium australe highlights disease resistance and delayed gland morphogenesis.</title>
        <authorList>
            <person name="Cai Y."/>
            <person name="Cai X."/>
            <person name="Wang Q."/>
            <person name="Wang P."/>
            <person name="Zhang Y."/>
            <person name="Cai C."/>
            <person name="Xu Y."/>
            <person name="Wang K."/>
            <person name="Zhou Z."/>
            <person name="Wang C."/>
            <person name="Geng S."/>
            <person name="Li B."/>
            <person name="Dong Q."/>
            <person name="Hou Y."/>
            <person name="Wang H."/>
            <person name="Ai P."/>
            <person name="Liu Z."/>
            <person name="Yi F."/>
            <person name="Sun M."/>
            <person name="An G."/>
            <person name="Cheng J."/>
            <person name="Zhang Y."/>
            <person name="Shi Q."/>
            <person name="Xie Y."/>
            <person name="Shi X."/>
            <person name="Chang Y."/>
            <person name="Huang F."/>
            <person name="Chen Y."/>
            <person name="Hong S."/>
            <person name="Mi L."/>
            <person name="Sun Q."/>
            <person name="Zhang L."/>
            <person name="Zhou B."/>
            <person name="Peng R."/>
            <person name="Zhang X."/>
            <person name="Liu F."/>
        </authorList>
    </citation>
    <scope>NUCLEOTIDE SEQUENCE [LARGE SCALE GENOMIC DNA]</scope>
    <source>
        <strain evidence="2">cv. PA1801</strain>
    </source>
</reference>
<proteinExistence type="predicted"/>
<dbReference type="Proteomes" id="UP000325315">
    <property type="component" value="Unassembled WGS sequence"/>
</dbReference>
<keyword evidence="1" id="KW-0548">Nucleotidyltransferase</keyword>
<protein>
    <submittedName>
        <fullName evidence="1">Reverse transcriptase</fullName>
    </submittedName>
</protein>
<keyword evidence="1" id="KW-0808">Transferase</keyword>
<evidence type="ECO:0000313" key="2">
    <source>
        <dbReference type="Proteomes" id="UP000325315"/>
    </source>
</evidence>
<name>A0A5B6VDB8_9ROSI</name>
<dbReference type="GO" id="GO:0003964">
    <property type="term" value="F:RNA-directed DNA polymerase activity"/>
    <property type="evidence" value="ECO:0007669"/>
    <property type="project" value="UniProtKB-KW"/>
</dbReference>
<dbReference type="EMBL" id="SMMG02000007">
    <property type="protein sequence ID" value="KAA3467044.1"/>
    <property type="molecule type" value="Genomic_DNA"/>
</dbReference>
<keyword evidence="2" id="KW-1185">Reference proteome</keyword>
<accession>A0A5B6VDB8</accession>
<dbReference type="AlphaFoldDB" id="A0A5B6VDB8"/>
<sequence>MKTEEYRREAKVKRGEKLWIEDKGIVLRVGNEEEINIWNDAWIPEPGNGRIQCQAIDTRFTKVADLIDKESTTWKQDIISSLFGEEQLKHILAIPLVSSRPQDVLIWRGDNTGCYTVKNGYKRIITAENPSLQTEDSANFFYKIVGTQNP</sequence>
<evidence type="ECO:0000313" key="1">
    <source>
        <dbReference type="EMBL" id="KAA3467044.1"/>
    </source>
</evidence>
<gene>
    <name evidence="1" type="ORF">EPI10_002091</name>
</gene>